<dbReference type="InterPro" id="IPR001789">
    <property type="entry name" value="Sig_transdc_resp-reg_receiver"/>
</dbReference>
<evidence type="ECO:0000256" key="3">
    <source>
        <dbReference type="ARBA" id="ARBA00023026"/>
    </source>
</evidence>
<comment type="function">
    <text evidence="6">Member of the two-component regulatory system HssS/HssR involved in intracellular heme homeostasis and tempering of staphylococcal virulence. Phosphorylated HssR binds to a direct repeat sequence within hrtAB promoter and activates the expression of hrtAB, an efflux pump, in response to extracellular heme, hemin, hemoglobin or blood.</text>
</comment>
<feature type="domain" description="Response regulatory" evidence="10">
    <location>
        <begin position="3"/>
        <end position="117"/>
    </location>
</feature>
<dbReference type="GO" id="GO:0000976">
    <property type="term" value="F:transcription cis-regulatory region binding"/>
    <property type="evidence" value="ECO:0007669"/>
    <property type="project" value="TreeGrafter"/>
</dbReference>
<evidence type="ECO:0000256" key="9">
    <source>
        <dbReference type="PROSITE-ProRule" id="PRU01091"/>
    </source>
</evidence>
<dbReference type="GO" id="GO:0032993">
    <property type="term" value="C:protein-DNA complex"/>
    <property type="evidence" value="ECO:0007669"/>
    <property type="project" value="TreeGrafter"/>
</dbReference>
<dbReference type="PANTHER" id="PTHR48111:SF49">
    <property type="entry name" value="HEME RESPONSE REGULATOR HSSR"/>
    <property type="match status" value="1"/>
</dbReference>
<dbReference type="SMART" id="SM00862">
    <property type="entry name" value="Trans_reg_C"/>
    <property type="match status" value="1"/>
</dbReference>
<dbReference type="EMBL" id="JACLZK010000002">
    <property type="protein sequence ID" value="MBC2883543.1"/>
    <property type="molecule type" value="Genomic_DNA"/>
</dbReference>
<evidence type="ECO:0000256" key="5">
    <source>
        <dbReference type="ARBA" id="ARBA00023159"/>
    </source>
</evidence>
<dbReference type="CDD" id="cd00383">
    <property type="entry name" value="trans_reg_C"/>
    <property type="match status" value="1"/>
</dbReference>
<dbReference type="GO" id="GO:0000156">
    <property type="term" value="F:phosphorelay response regulator activity"/>
    <property type="evidence" value="ECO:0007669"/>
    <property type="project" value="TreeGrafter"/>
</dbReference>
<evidence type="ECO:0000313" key="13">
    <source>
        <dbReference type="Proteomes" id="UP000552683"/>
    </source>
</evidence>
<keyword evidence="13" id="KW-1185">Reference proteome</keyword>
<evidence type="ECO:0000259" key="11">
    <source>
        <dbReference type="PROSITE" id="PS51755"/>
    </source>
</evidence>
<dbReference type="SUPFAM" id="SSF52172">
    <property type="entry name" value="CheY-like"/>
    <property type="match status" value="1"/>
</dbReference>
<evidence type="ECO:0000256" key="6">
    <source>
        <dbReference type="ARBA" id="ARBA00037471"/>
    </source>
</evidence>
<sequence>MFKILVAEDDENLNKIICLKLAQEGFSPLAAFDGRQALQLLESERADLVITDIMMPGLSGYELTKQIKLLDESLPVLMITAKSGMEGMEKGFVTGADDYMSKPVNLKEMTLRINALLRRAKIASGKRLKFKNSELDYAALSLKIGGEAVELAPKEFYLLFLLLSNPGKIFTRLEIMQEIWGYDTDSDERAVDTHVKKLRRKLENCTDFEIATVRGIGYKGEIYE</sequence>
<dbReference type="Proteomes" id="UP000552683">
    <property type="component" value="Unassembled WGS sequence"/>
</dbReference>
<reference evidence="12 13" key="1">
    <citation type="submission" date="2020-08" db="EMBL/GenBank/DDBJ databases">
        <title>Complete genome and description of Campylobacter massiliensis Marseille-Q3452 sp. nov.</title>
        <authorList>
            <person name="Antezack A."/>
        </authorList>
    </citation>
    <scope>NUCLEOTIDE SEQUENCE [LARGE SCALE GENOMIC DNA]</scope>
    <source>
        <strain evidence="12 13">Marseille-Q3452</strain>
    </source>
</reference>
<evidence type="ECO:0000259" key="10">
    <source>
        <dbReference type="PROSITE" id="PS50110"/>
    </source>
</evidence>
<feature type="modified residue" description="4-aspartylphosphate" evidence="8">
    <location>
        <position position="52"/>
    </location>
</feature>
<keyword evidence="3" id="KW-0843">Virulence</keyword>
<dbReference type="InterPro" id="IPR036388">
    <property type="entry name" value="WH-like_DNA-bd_sf"/>
</dbReference>
<dbReference type="AlphaFoldDB" id="A0A842JDU4"/>
<gene>
    <name evidence="12" type="ORF">H7R39_09825</name>
</gene>
<dbReference type="InterPro" id="IPR011006">
    <property type="entry name" value="CheY-like_superfamily"/>
</dbReference>
<keyword evidence="8" id="KW-0597">Phosphoprotein</keyword>
<name>A0A842JDU4_9BACT</name>
<dbReference type="GO" id="GO:0005829">
    <property type="term" value="C:cytosol"/>
    <property type="evidence" value="ECO:0007669"/>
    <property type="project" value="TreeGrafter"/>
</dbReference>
<keyword evidence="5" id="KW-0010">Activator</keyword>
<evidence type="ECO:0000256" key="4">
    <source>
        <dbReference type="ARBA" id="ARBA00023125"/>
    </source>
</evidence>
<evidence type="ECO:0000256" key="2">
    <source>
        <dbReference type="ARBA" id="ARBA00022490"/>
    </source>
</evidence>
<organism evidence="12 13">
    <name type="scientific">Campylobacter massiliensis</name>
    <dbReference type="NCBI Taxonomy" id="2762557"/>
    <lineage>
        <taxon>Bacteria</taxon>
        <taxon>Pseudomonadati</taxon>
        <taxon>Campylobacterota</taxon>
        <taxon>Epsilonproteobacteria</taxon>
        <taxon>Campylobacterales</taxon>
        <taxon>Campylobacteraceae</taxon>
        <taxon>Campylobacter</taxon>
    </lineage>
</organism>
<feature type="domain" description="OmpR/PhoB-type" evidence="11">
    <location>
        <begin position="125"/>
        <end position="222"/>
    </location>
</feature>
<comment type="caution">
    <text evidence="12">The sequence shown here is derived from an EMBL/GenBank/DDBJ whole genome shotgun (WGS) entry which is preliminary data.</text>
</comment>
<feature type="DNA-binding region" description="OmpR/PhoB-type" evidence="9">
    <location>
        <begin position="125"/>
        <end position="222"/>
    </location>
</feature>
<dbReference type="PROSITE" id="PS51755">
    <property type="entry name" value="OMPR_PHOB"/>
    <property type="match status" value="1"/>
</dbReference>
<dbReference type="Pfam" id="PF00072">
    <property type="entry name" value="Response_reg"/>
    <property type="match status" value="1"/>
</dbReference>
<protein>
    <recommendedName>
        <fullName evidence="7">Heme response regulator HssR</fullName>
    </recommendedName>
</protein>
<dbReference type="GO" id="GO:0006355">
    <property type="term" value="P:regulation of DNA-templated transcription"/>
    <property type="evidence" value="ECO:0007669"/>
    <property type="project" value="InterPro"/>
</dbReference>
<evidence type="ECO:0000256" key="7">
    <source>
        <dbReference type="ARBA" id="ARBA00039976"/>
    </source>
</evidence>
<keyword evidence="2" id="KW-0963">Cytoplasm</keyword>
<keyword evidence="4 9" id="KW-0238">DNA-binding</keyword>
<dbReference type="RefSeq" id="WP_185899051.1">
    <property type="nucleotide sequence ID" value="NZ_JACLZK010000002.1"/>
</dbReference>
<dbReference type="InterPro" id="IPR001867">
    <property type="entry name" value="OmpR/PhoB-type_DNA-bd"/>
</dbReference>
<dbReference type="SMART" id="SM00448">
    <property type="entry name" value="REC"/>
    <property type="match status" value="1"/>
</dbReference>
<comment type="subcellular location">
    <subcellularLocation>
        <location evidence="1">Cytoplasm</location>
    </subcellularLocation>
</comment>
<dbReference type="PANTHER" id="PTHR48111">
    <property type="entry name" value="REGULATOR OF RPOS"/>
    <property type="match status" value="1"/>
</dbReference>
<evidence type="ECO:0000313" key="12">
    <source>
        <dbReference type="EMBL" id="MBC2883543.1"/>
    </source>
</evidence>
<proteinExistence type="predicted"/>
<accession>A0A842JDU4</accession>
<evidence type="ECO:0000256" key="8">
    <source>
        <dbReference type="PROSITE-ProRule" id="PRU00169"/>
    </source>
</evidence>
<dbReference type="Pfam" id="PF00486">
    <property type="entry name" value="Trans_reg_C"/>
    <property type="match status" value="1"/>
</dbReference>
<dbReference type="InterPro" id="IPR039420">
    <property type="entry name" value="WalR-like"/>
</dbReference>
<evidence type="ECO:0000256" key="1">
    <source>
        <dbReference type="ARBA" id="ARBA00004496"/>
    </source>
</evidence>
<dbReference type="PROSITE" id="PS50110">
    <property type="entry name" value="RESPONSE_REGULATORY"/>
    <property type="match status" value="1"/>
</dbReference>
<dbReference type="Gene3D" id="1.10.10.10">
    <property type="entry name" value="Winged helix-like DNA-binding domain superfamily/Winged helix DNA-binding domain"/>
    <property type="match status" value="1"/>
</dbReference>
<dbReference type="Gene3D" id="3.40.50.2300">
    <property type="match status" value="1"/>
</dbReference>
<dbReference type="CDD" id="cd17574">
    <property type="entry name" value="REC_OmpR"/>
    <property type="match status" value="1"/>
</dbReference>